<proteinExistence type="predicted"/>
<sequence length="107" mass="12128">MLATLHDRSAVGLPAAHESVLCDKLSVLYLVVPIVEIGLIFSEVSCSRGRAAVNSVWRALEKRFAIEQETRMTTNSEFIRFFFRFSSLRGMLCQQIAHLSQALYKLH</sequence>
<reference evidence="1 2" key="1">
    <citation type="journal article" date="2017" name="Gigascience">
        <title>Genome sequence of the small brown planthopper, Laodelphax striatellus.</title>
        <authorList>
            <person name="Zhu J."/>
            <person name="Jiang F."/>
            <person name="Wang X."/>
            <person name="Yang P."/>
            <person name="Bao Y."/>
            <person name="Zhao W."/>
            <person name="Wang W."/>
            <person name="Lu H."/>
            <person name="Wang Q."/>
            <person name="Cui N."/>
            <person name="Li J."/>
            <person name="Chen X."/>
            <person name="Luo L."/>
            <person name="Yu J."/>
            <person name="Kang L."/>
            <person name="Cui F."/>
        </authorList>
    </citation>
    <scope>NUCLEOTIDE SEQUENCE [LARGE SCALE GENOMIC DNA]</scope>
    <source>
        <strain evidence="1">Lst14</strain>
    </source>
</reference>
<name>A0A482XTS4_LAOST</name>
<dbReference type="AlphaFoldDB" id="A0A482XTS4"/>
<organism evidence="1 2">
    <name type="scientific">Laodelphax striatellus</name>
    <name type="common">Small brown planthopper</name>
    <name type="synonym">Delphax striatella</name>
    <dbReference type="NCBI Taxonomy" id="195883"/>
    <lineage>
        <taxon>Eukaryota</taxon>
        <taxon>Metazoa</taxon>
        <taxon>Ecdysozoa</taxon>
        <taxon>Arthropoda</taxon>
        <taxon>Hexapoda</taxon>
        <taxon>Insecta</taxon>
        <taxon>Pterygota</taxon>
        <taxon>Neoptera</taxon>
        <taxon>Paraneoptera</taxon>
        <taxon>Hemiptera</taxon>
        <taxon>Auchenorrhyncha</taxon>
        <taxon>Fulgoroidea</taxon>
        <taxon>Delphacidae</taxon>
        <taxon>Criomorphinae</taxon>
        <taxon>Laodelphax</taxon>
    </lineage>
</organism>
<dbReference type="Proteomes" id="UP000291343">
    <property type="component" value="Unassembled WGS sequence"/>
</dbReference>
<accession>A0A482XTS4</accession>
<protein>
    <submittedName>
        <fullName evidence="1">Uncharacterized protein</fullName>
    </submittedName>
</protein>
<evidence type="ECO:0000313" key="1">
    <source>
        <dbReference type="EMBL" id="RZF48838.1"/>
    </source>
</evidence>
<gene>
    <name evidence="1" type="ORF">LSTR_LSTR003218</name>
</gene>
<keyword evidence="2" id="KW-1185">Reference proteome</keyword>
<dbReference type="EMBL" id="QKKF02000897">
    <property type="protein sequence ID" value="RZF48838.1"/>
    <property type="molecule type" value="Genomic_DNA"/>
</dbReference>
<dbReference type="InParanoid" id="A0A482XTS4"/>
<comment type="caution">
    <text evidence="1">The sequence shown here is derived from an EMBL/GenBank/DDBJ whole genome shotgun (WGS) entry which is preliminary data.</text>
</comment>
<evidence type="ECO:0000313" key="2">
    <source>
        <dbReference type="Proteomes" id="UP000291343"/>
    </source>
</evidence>